<dbReference type="RefSeq" id="WP_123327093.1">
    <property type="nucleotide sequence ID" value="NZ_JBHRSX010000086.1"/>
</dbReference>
<sequence>MLLVLFGFGMFALGGIMFFKPMAFANGISEFSCKPWFHGFEITSRFIVGLLFVWQSKNSSYPLLFLGLGIVLCFTGAFLVIVGSSWHKRFAILTSKIGKWFRPIGIFALLGGCALMYLGFLG</sequence>
<feature type="transmembrane region" description="Helical" evidence="1">
    <location>
        <begin position="61"/>
        <end position="81"/>
    </location>
</feature>
<dbReference type="Proteomes" id="UP001595477">
    <property type="component" value="Unassembled WGS sequence"/>
</dbReference>
<keyword evidence="1" id="KW-0472">Membrane</keyword>
<keyword evidence="3" id="KW-1185">Reference proteome</keyword>
<name>A0ABV7K1V8_9ALTE</name>
<reference evidence="3" key="1">
    <citation type="journal article" date="2019" name="Int. J. Syst. Evol. Microbiol.">
        <title>The Global Catalogue of Microorganisms (GCM) 10K type strain sequencing project: providing services to taxonomists for standard genome sequencing and annotation.</title>
        <authorList>
            <consortium name="The Broad Institute Genomics Platform"/>
            <consortium name="The Broad Institute Genome Sequencing Center for Infectious Disease"/>
            <person name="Wu L."/>
            <person name="Ma J."/>
        </authorList>
    </citation>
    <scope>NUCLEOTIDE SEQUENCE [LARGE SCALE GENOMIC DNA]</scope>
    <source>
        <strain evidence="3">KCTC 52449</strain>
    </source>
</reference>
<organism evidence="2 3">
    <name type="scientific">Alteromonas oceani</name>
    <dbReference type="NCBI Taxonomy" id="2071609"/>
    <lineage>
        <taxon>Bacteria</taxon>
        <taxon>Pseudomonadati</taxon>
        <taxon>Pseudomonadota</taxon>
        <taxon>Gammaproteobacteria</taxon>
        <taxon>Alteromonadales</taxon>
        <taxon>Alteromonadaceae</taxon>
        <taxon>Alteromonas/Salinimonas group</taxon>
        <taxon>Alteromonas</taxon>
    </lineage>
</organism>
<accession>A0ABV7K1V8</accession>
<keyword evidence="1" id="KW-0812">Transmembrane</keyword>
<evidence type="ECO:0000313" key="2">
    <source>
        <dbReference type="EMBL" id="MFC3203327.1"/>
    </source>
</evidence>
<proteinExistence type="predicted"/>
<evidence type="ECO:0000313" key="3">
    <source>
        <dbReference type="Proteomes" id="UP001595477"/>
    </source>
</evidence>
<keyword evidence="1" id="KW-1133">Transmembrane helix</keyword>
<dbReference type="EMBL" id="JBHRSX010000086">
    <property type="protein sequence ID" value="MFC3203327.1"/>
    <property type="molecule type" value="Genomic_DNA"/>
</dbReference>
<comment type="caution">
    <text evidence="2">The sequence shown here is derived from an EMBL/GenBank/DDBJ whole genome shotgun (WGS) entry which is preliminary data.</text>
</comment>
<gene>
    <name evidence="2" type="ORF">ACFOEW_16085</name>
</gene>
<feature type="transmembrane region" description="Helical" evidence="1">
    <location>
        <begin position="101"/>
        <end position="121"/>
    </location>
</feature>
<protein>
    <submittedName>
        <fullName evidence="2">Uncharacterized protein</fullName>
    </submittedName>
</protein>
<evidence type="ECO:0000256" key="1">
    <source>
        <dbReference type="SAM" id="Phobius"/>
    </source>
</evidence>